<keyword evidence="5" id="KW-0408">Iron</keyword>
<dbReference type="Pfam" id="PF02906">
    <property type="entry name" value="Fe_hyd_lg_C"/>
    <property type="match status" value="1"/>
</dbReference>
<dbReference type="Gene3D" id="3.40.950.10">
    <property type="entry name" value="Fe-only Hydrogenase (Larger Subunit), Chain L, domain 3"/>
    <property type="match status" value="1"/>
</dbReference>
<accession>A0A644UC34</accession>
<keyword evidence="8" id="KW-0560">Oxidoreductase</keyword>
<dbReference type="InterPro" id="IPR050294">
    <property type="entry name" value="RnfB_subfamily"/>
</dbReference>
<dbReference type="InterPro" id="IPR057431">
    <property type="entry name" value="LdpA_Fe-S-bd"/>
</dbReference>
<dbReference type="PANTHER" id="PTHR42859:SF10">
    <property type="entry name" value="DIMETHYLSULFOXIDE REDUCTASE CHAIN B"/>
    <property type="match status" value="1"/>
</dbReference>
<dbReference type="GO" id="GO:0051539">
    <property type="term" value="F:4 iron, 4 sulfur cluster binding"/>
    <property type="evidence" value="ECO:0007669"/>
    <property type="project" value="UniProtKB-KW"/>
</dbReference>
<dbReference type="Pfam" id="PF25160">
    <property type="entry name" value="LdpA_Fe-S-bd"/>
    <property type="match status" value="1"/>
</dbReference>
<keyword evidence="6" id="KW-0411">Iron-sulfur</keyword>
<evidence type="ECO:0000313" key="8">
    <source>
        <dbReference type="EMBL" id="MPL76400.1"/>
    </source>
</evidence>
<dbReference type="Pfam" id="PF00037">
    <property type="entry name" value="Fer4"/>
    <property type="match status" value="1"/>
</dbReference>
<evidence type="ECO:0000256" key="1">
    <source>
        <dbReference type="ARBA" id="ARBA00022448"/>
    </source>
</evidence>
<keyword evidence="1" id="KW-0813">Transport</keyword>
<name>A0A644UC34_9ZZZZ</name>
<dbReference type="EMBL" id="VSSQ01000097">
    <property type="protein sequence ID" value="MPL76400.1"/>
    <property type="molecule type" value="Genomic_DNA"/>
</dbReference>
<evidence type="ECO:0000259" key="7">
    <source>
        <dbReference type="PROSITE" id="PS51379"/>
    </source>
</evidence>
<keyword evidence="4" id="KW-0249">Electron transport</keyword>
<evidence type="ECO:0000256" key="4">
    <source>
        <dbReference type="ARBA" id="ARBA00022982"/>
    </source>
</evidence>
<evidence type="ECO:0000256" key="2">
    <source>
        <dbReference type="ARBA" id="ARBA00022485"/>
    </source>
</evidence>
<keyword evidence="2" id="KW-0004">4Fe-4S</keyword>
<dbReference type="EC" id="1.6.5.11" evidence="8"/>
<dbReference type="GO" id="GO:0016491">
    <property type="term" value="F:oxidoreductase activity"/>
    <property type="evidence" value="ECO:0007669"/>
    <property type="project" value="UniProtKB-KW"/>
</dbReference>
<gene>
    <name evidence="8" type="primary">ndhI_31</name>
    <name evidence="8" type="ORF">SDC9_22245</name>
</gene>
<evidence type="ECO:0000256" key="5">
    <source>
        <dbReference type="ARBA" id="ARBA00023004"/>
    </source>
</evidence>
<dbReference type="InterPro" id="IPR004108">
    <property type="entry name" value="Fe_hydrogenase_lsu_C"/>
</dbReference>
<dbReference type="AlphaFoldDB" id="A0A644UC34"/>
<dbReference type="SUPFAM" id="SSF54862">
    <property type="entry name" value="4Fe-4S ferredoxins"/>
    <property type="match status" value="1"/>
</dbReference>
<keyword evidence="3" id="KW-0479">Metal-binding</keyword>
<dbReference type="PROSITE" id="PS00198">
    <property type="entry name" value="4FE4S_FER_1"/>
    <property type="match status" value="1"/>
</dbReference>
<feature type="domain" description="4Fe-4S ferredoxin-type" evidence="7">
    <location>
        <begin position="187"/>
        <end position="216"/>
    </location>
</feature>
<evidence type="ECO:0000256" key="6">
    <source>
        <dbReference type="ARBA" id="ARBA00023014"/>
    </source>
</evidence>
<reference evidence="8" key="1">
    <citation type="submission" date="2019-08" db="EMBL/GenBank/DDBJ databases">
        <authorList>
            <person name="Kucharzyk K."/>
            <person name="Murdoch R.W."/>
            <person name="Higgins S."/>
            <person name="Loffler F."/>
        </authorList>
    </citation>
    <scope>NUCLEOTIDE SEQUENCE</scope>
</reference>
<protein>
    <submittedName>
        <fullName evidence="8">NAD(P)H-quinone oxidoreductase subunit I, chloroplastic</fullName>
        <ecNumber evidence="8">1.6.5.11</ecNumber>
    </submittedName>
</protein>
<organism evidence="8">
    <name type="scientific">bioreactor metagenome</name>
    <dbReference type="NCBI Taxonomy" id="1076179"/>
    <lineage>
        <taxon>unclassified sequences</taxon>
        <taxon>metagenomes</taxon>
        <taxon>ecological metagenomes</taxon>
    </lineage>
</organism>
<dbReference type="InterPro" id="IPR017900">
    <property type="entry name" value="4Fe4S_Fe_S_CS"/>
</dbReference>
<dbReference type="SUPFAM" id="SSF53920">
    <property type="entry name" value="Fe-only hydrogenase"/>
    <property type="match status" value="1"/>
</dbReference>
<proteinExistence type="predicted"/>
<dbReference type="PROSITE" id="PS51379">
    <property type="entry name" value="4FE4S_FER_2"/>
    <property type="match status" value="3"/>
</dbReference>
<feature type="domain" description="4Fe-4S ferredoxin-type" evidence="7">
    <location>
        <begin position="110"/>
        <end position="140"/>
    </location>
</feature>
<dbReference type="InterPro" id="IPR027631">
    <property type="entry name" value="Mono_FeFe_hydrog"/>
</dbReference>
<dbReference type="InterPro" id="IPR017896">
    <property type="entry name" value="4Fe4S_Fe-S-bd"/>
</dbReference>
<dbReference type="NCBIfam" id="TIGR04105">
    <property type="entry name" value="FeFe_hydrog_B1"/>
    <property type="match status" value="1"/>
</dbReference>
<dbReference type="GO" id="GO:0046872">
    <property type="term" value="F:metal ion binding"/>
    <property type="evidence" value="ECO:0007669"/>
    <property type="project" value="UniProtKB-KW"/>
</dbReference>
<dbReference type="Gene3D" id="3.30.70.20">
    <property type="match status" value="2"/>
</dbReference>
<dbReference type="InterPro" id="IPR009016">
    <property type="entry name" value="Fe_hydrogenase"/>
</dbReference>
<sequence length="501" mass="54710">MKESYNDIINIRRMVFADIARIAYDDVDLKKLGDDTYRLIPGEKAYYREDVFRERAVIAERLRLALGLDARTAAESGPISEGSENVDVDTRVYTPPLVAVIKIACEACPTKTVFITDNCRKCLAHPCKNVCPKNAVTIEKHGAVIDQAKCIKCGRCKNECPYHAIVEYDRPCAASCGVDAIKSDYLGRAEIDADKCVACGNCIQECPFGAISDKSEIYQLIKAIKSGNEVYAIIAPSFAGQFGALTTPEQIFAGIRQLGIKDVVEVGLGADLTTLNEAKEFIDEVPKKEPFMGTSCCYSWKLMVQKKYPEVNDYISESSTPMVYTSHHIKKNNPDSKVVFIGPCVSKKLEALQEHVKEYVNFVITFEELMGMFVAKGIEPSEIEVEDKIMDASVTGRGYAVGGGVAHAVVARIHEMKPDMGVKTECAEGLAECVKMVKLAKLGLKNGMLLEGMACEYGCIGGPGTIVTSSRAKKSVADFAKASPFASPADNDNIDPEQKPK</sequence>
<dbReference type="PANTHER" id="PTHR42859">
    <property type="entry name" value="OXIDOREDUCTASE"/>
    <property type="match status" value="1"/>
</dbReference>
<evidence type="ECO:0000256" key="3">
    <source>
        <dbReference type="ARBA" id="ARBA00022723"/>
    </source>
</evidence>
<feature type="domain" description="4Fe-4S ferredoxin-type" evidence="7">
    <location>
        <begin position="141"/>
        <end position="171"/>
    </location>
</feature>
<comment type="caution">
    <text evidence="8">The sequence shown here is derived from an EMBL/GenBank/DDBJ whole genome shotgun (WGS) entry which is preliminary data.</text>
</comment>